<keyword evidence="2" id="KW-0408">Iron</keyword>
<gene>
    <name evidence="5" type="ORF">B4O97_10355</name>
</gene>
<evidence type="ECO:0000259" key="4">
    <source>
        <dbReference type="PROSITE" id="PS51379"/>
    </source>
</evidence>
<dbReference type="InterPro" id="IPR017900">
    <property type="entry name" value="4Fe4S_Fe_S_CS"/>
</dbReference>
<comment type="caution">
    <text evidence="5">The sequence shown here is derived from an EMBL/GenBank/DDBJ whole genome shotgun (WGS) entry which is preliminary data.</text>
</comment>
<evidence type="ECO:0000256" key="3">
    <source>
        <dbReference type="ARBA" id="ARBA00023014"/>
    </source>
</evidence>
<reference evidence="5 6" key="1">
    <citation type="submission" date="2017-03" db="EMBL/GenBank/DDBJ databases">
        <title>Draft Genome sequence of Marispirochaeta sp. strain JC444.</title>
        <authorList>
            <person name="Shivani Y."/>
            <person name="Subhash Y."/>
            <person name="Sasikala C."/>
            <person name="Ramana C."/>
        </authorList>
    </citation>
    <scope>NUCLEOTIDE SEQUENCE [LARGE SCALE GENOMIC DNA]</scope>
    <source>
        <strain evidence="5 6">JC444</strain>
    </source>
</reference>
<dbReference type="EMBL" id="MWQY01000010">
    <property type="protein sequence ID" value="ORC35194.1"/>
    <property type="molecule type" value="Genomic_DNA"/>
</dbReference>
<dbReference type="InterPro" id="IPR017896">
    <property type="entry name" value="4Fe4S_Fe-S-bd"/>
</dbReference>
<keyword evidence="6" id="KW-1185">Reference proteome</keyword>
<dbReference type="Pfam" id="PF00248">
    <property type="entry name" value="Aldo_ket_red"/>
    <property type="match status" value="1"/>
</dbReference>
<dbReference type="InterPro" id="IPR036812">
    <property type="entry name" value="NAD(P)_OxRdtase_dom_sf"/>
</dbReference>
<dbReference type="PANTHER" id="PTHR43312:SF2">
    <property type="entry name" value="OXIDOREDUCTASE"/>
    <property type="match status" value="1"/>
</dbReference>
<name>A0A1Y1RXU4_9SPIO</name>
<evidence type="ECO:0000313" key="5">
    <source>
        <dbReference type="EMBL" id="ORC35194.1"/>
    </source>
</evidence>
<dbReference type="SUPFAM" id="SSF51430">
    <property type="entry name" value="NAD(P)-linked oxidoreductase"/>
    <property type="match status" value="1"/>
</dbReference>
<protein>
    <submittedName>
        <fullName evidence="5">Aldo/keto reductase</fullName>
    </submittedName>
</protein>
<dbReference type="InterPro" id="IPR023210">
    <property type="entry name" value="NADP_OxRdtase_dom"/>
</dbReference>
<organism evidence="5 6">
    <name type="scientific">Marispirochaeta aestuarii</name>
    <dbReference type="NCBI Taxonomy" id="1963862"/>
    <lineage>
        <taxon>Bacteria</taxon>
        <taxon>Pseudomonadati</taxon>
        <taxon>Spirochaetota</taxon>
        <taxon>Spirochaetia</taxon>
        <taxon>Spirochaetales</taxon>
        <taxon>Spirochaetaceae</taxon>
        <taxon>Marispirochaeta</taxon>
    </lineage>
</organism>
<evidence type="ECO:0000256" key="1">
    <source>
        <dbReference type="ARBA" id="ARBA00022723"/>
    </source>
</evidence>
<dbReference type="GO" id="GO:0046872">
    <property type="term" value="F:metal ion binding"/>
    <property type="evidence" value="ECO:0007669"/>
    <property type="project" value="UniProtKB-KW"/>
</dbReference>
<feature type="domain" description="4Fe-4S ferredoxin-type" evidence="4">
    <location>
        <begin position="339"/>
        <end position="368"/>
    </location>
</feature>
<dbReference type="CDD" id="cd19096">
    <property type="entry name" value="AKR_Fe-S_oxidoreductase"/>
    <property type="match status" value="1"/>
</dbReference>
<dbReference type="PANTHER" id="PTHR43312">
    <property type="entry name" value="D-THREO-ALDOSE 1-DEHYDROGENASE"/>
    <property type="match status" value="1"/>
</dbReference>
<dbReference type="PROSITE" id="PS00198">
    <property type="entry name" value="4FE4S_FER_1"/>
    <property type="match status" value="1"/>
</dbReference>
<evidence type="ECO:0000256" key="2">
    <source>
        <dbReference type="ARBA" id="ARBA00023004"/>
    </source>
</evidence>
<dbReference type="Proteomes" id="UP000192343">
    <property type="component" value="Unassembled WGS sequence"/>
</dbReference>
<proteinExistence type="predicted"/>
<keyword evidence="1" id="KW-0479">Metal-binding</keyword>
<dbReference type="SUPFAM" id="SSF46548">
    <property type="entry name" value="alpha-helical ferredoxin"/>
    <property type="match status" value="1"/>
</dbReference>
<evidence type="ECO:0000313" key="6">
    <source>
        <dbReference type="Proteomes" id="UP000192343"/>
    </source>
</evidence>
<dbReference type="AlphaFoldDB" id="A0A1Y1RXU4"/>
<sequence>MLYRSFPGRNEMLSILGFGCMRLPQTSDDPRDIDTPLATQMLRSAIDRGVNYVDTAWPYHGGESENFLAGALADGYREKVYLATKLPSWEVSSHEDMDRLLNKQLEKLNTGHIDYYLIHALNTQRWENLTSLGLFDFIERALADGRIQHIGFSFHDELPLFKTIIDAYPWEFCQIQYNLLDTDFQAGTEGLSYAHEKGVGIIVMEPLRGGYFTRNIPPQVSALWKRNGFSRDAADWALRWVWNDPRVTIILSGMSLPEQVEQNLMSAAAGEPDSLGPDELETVIQVRDFYTSRIKVPCTSCQYCMPCPNGVDIPRSFKFYNDAHMFNNPEEQRLQYGKFLAGMGADQCIACGECEPKCPQKIPIIEELEKVDALLG</sequence>
<dbReference type="Pfam" id="PF13187">
    <property type="entry name" value="Fer4_9"/>
    <property type="match status" value="1"/>
</dbReference>
<accession>A0A1Y1RXU4</accession>
<dbReference type="GO" id="GO:0051536">
    <property type="term" value="F:iron-sulfur cluster binding"/>
    <property type="evidence" value="ECO:0007669"/>
    <property type="project" value="UniProtKB-KW"/>
</dbReference>
<dbReference type="Gene3D" id="3.20.20.100">
    <property type="entry name" value="NADP-dependent oxidoreductase domain"/>
    <property type="match status" value="1"/>
</dbReference>
<keyword evidence="3" id="KW-0411">Iron-sulfur</keyword>
<dbReference type="STRING" id="1963862.B4O97_10355"/>
<dbReference type="InterPro" id="IPR053135">
    <property type="entry name" value="AKR2_Oxidoreductase"/>
</dbReference>
<dbReference type="OrthoDB" id="9773828at2"/>
<dbReference type="PROSITE" id="PS51379">
    <property type="entry name" value="4FE4S_FER_2"/>
    <property type="match status" value="1"/>
</dbReference>